<feature type="compositionally biased region" description="Acidic residues" evidence="1">
    <location>
        <begin position="65"/>
        <end position="77"/>
    </location>
</feature>
<reference evidence="2" key="1">
    <citation type="submission" date="2020-05" db="EMBL/GenBank/DDBJ databases">
        <title>Phylogenomic resolution of chytrid fungi.</title>
        <authorList>
            <person name="Stajich J.E."/>
            <person name="Amses K."/>
            <person name="Simmons R."/>
            <person name="Seto K."/>
            <person name="Myers J."/>
            <person name="Bonds A."/>
            <person name="Quandt C.A."/>
            <person name="Barry K."/>
            <person name="Liu P."/>
            <person name="Grigoriev I."/>
            <person name="Longcore J.E."/>
            <person name="James T.Y."/>
        </authorList>
    </citation>
    <scope>NUCLEOTIDE SEQUENCE</scope>
    <source>
        <strain evidence="2">JEL0318</strain>
    </source>
</reference>
<dbReference type="Pfam" id="PF00106">
    <property type="entry name" value="adh_short"/>
    <property type="match status" value="1"/>
</dbReference>
<gene>
    <name evidence="2" type="ORF">HK097_003767</name>
</gene>
<keyword evidence="3" id="KW-1185">Reference proteome</keyword>
<evidence type="ECO:0000313" key="2">
    <source>
        <dbReference type="EMBL" id="KAJ3036707.1"/>
    </source>
</evidence>
<dbReference type="InterPro" id="IPR053354">
    <property type="entry name" value="MGDG_epimerase"/>
</dbReference>
<name>A0AAD5S3C7_9FUNG</name>
<evidence type="ECO:0000256" key="1">
    <source>
        <dbReference type="SAM" id="MobiDB-lite"/>
    </source>
</evidence>
<sequence length="422" mass="47947">MVDMTSCRDRARVQRMKKYTARGFSTIFFETCRHHPRCDVAASQEVRDVLHRMFTEKPTTHPSDSDSDDSDEDDENSEQANLKHDYTPTSLPYGPTVSIDEVNQHISNLSGDWDIWHDRPKEPAATRLTLSQITGDKDKFVKTILEPQPGARMLIPMQFKWIKDHWLRRRIRFGGEFERCYMCGVDVEAEDKRGGCGDGDGVVDGMVEEKGKEETEDTPMDEDANEDDAVSDAESEKVREEKRRLKKEELEKKRQIPTCTPCKTLNAQKRTQTHNLTGLTSVVTGGRTKIGYATAIKLLRLGSTVVVTTRFPLVASQKYLSEPDSSEWKERLKVVGLDLRDLGSVMGFVGWVRDSGEVGRVDVVVNNAAQSVWRPREWYEGIIREEEEIRKAVAGGSRKEVESVWGRDVEEWLLGHGAKGRE</sequence>
<evidence type="ECO:0000313" key="3">
    <source>
        <dbReference type="Proteomes" id="UP001212841"/>
    </source>
</evidence>
<dbReference type="InterPro" id="IPR036291">
    <property type="entry name" value="NAD(P)-bd_dom_sf"/>
</dbReference>
<dbReference type="Gene3D" id="3.40.50.720">
    <property type="entry name" value="NAD(P)-binding Rossmann-like Domain"/>
    <property type="match status" value="1"/>
</dbReference>
<dbReference type="PRINTS" id="PR00081">
    <property type="entry name" value="GDHRDH"/>
</dbReference>
<feature type="compositionally biased region" description="Acidic residues" evidence="1">
    <location>
        <begin position="214"/>
        <end position="233"/>
    </location>
</feature>
<comment type="caution">
    <text evidence="2">The sequence shown here is derived from an EMBL/GenBank/DDBJ whole genome shotgun (WGS) entry which is preliminary data.</text>
</comment>
<accession>A0AAD5S3C7</accession>
<dbReference type="EMBL" id="JADGJD010001911">
    <property type="protein sequence ID" value="KAJ3036707.1"/>
    <property type="molecule type" value="Genomic_DNA"/>
</dbReference>
<feature type="compositionally biased region" description="Basic and acidic residues" evidence="1">
    <location>
        <begin position="234"/>
        <end position="250"/>
    </location>
</feature>
<dbReference type="InterPro" id="IPR002347">
    <property type="entry name" value="SDR_fam"/>
</dbReference>
<protein>
    <recommendedName>
        <fullName evidence="4">Short-chain dehydrogenase</fullName>
    </recommendedName>
</protein>
<feature type="region of interest" description="Disordered" evidence="1">
    <location>
        <begin position="54"/>
        <end position="89"/>
    </location>
</feature>
<proteinExistence type="predicted"/>
<evidence type="ECO:0008006" key="4">
    <source>
        <dbReference type="Google" id="ProtNLM"/>
    </source>
</evidence>
<feature type="region of interest" description="Disordered" evidence="1">
    <location>
        <begin position="210"/>
        <end position="250"/>
    </location>
</feature>
<dbReference type="Proteomes" id="UP001212841">
    <property type="component" value="Unassembled WGS sequence"/>
</dbReference>
<dbReference type="PANTHER" id="PTHR43558:SF6">
    <property type="entry name" value="REDUCTASE, PUTATIVE (AFU_ORTHOLOGUE AFUA_3G10540)-RELATED"/>
    <property type="match status" value="1"/>
</dbReference>
<dbReference type="AlphaFoldDB" id="A0AAD5S3C7"/>
<dbReference type="SUPFAM" id="SSF51735">
    <property type="entry name" value="NAD(P)-binding Rossmann-fold domains"/>
    <property type="match status" value="1"/>
</dbReference>
<dbReference type="PANTHER" id="PTHR43558">
    <property type="entry name" value="REDUCTASE, PUTATIVE (AFU_ORTHOLOGUE AFUA_3G10540)-RELATED"/>
    <property type="match status" value="1"/>
</dbReference>
<organism evidence="2 3">
    <name type="scientific">Rhizophlyctis rosea</name>
    <dbReference type="NCBI Taxonomy" id="64517"/>
    <lineage>
        <taxon>Eukaryota</taxon>
        <taxon>Fungi</taxon>
        <taxon>Fungi incertae sedis</taxon>
        <taxon>Chytridiomycota</taxon>
        <taxon>Chytridiomycota incertae sedis</taxon>
        <taxon>Chytridiomycetes</taxon>
        <taxon>Rhizophlyctidales</taxon>
        <taxon>Rhizophlyctidaceae</taxon>
        <taxon>Rhizophlyctis</taxon>
    </lineage>
</organism>
<feature type="non-terminal residue" evidence="2">
    <location>
        <position position="422"/>
    </location>
</feature>